<accession>A0A143PAW1</accession>
<name>A0A143PAW1_9STAP</name>
<dbReference type="AlphaFoldDB" id="A0A143PAW1"/>
<dbReference type="Proteomes" id="UP000595942">
    <property type="component" value="Chromosome"/>
</dbReference>
<sequence length="70" mass="7719">MSKTLELIFLNAANKPVKLQIPDLTQDVSEESARNAMNTLLETNVLNPTTGKPVAVKSAQIIEKETHIIF</sequence>
<evidence type="ECO:0000313" key="2">
    <source>
        <dbReference type="EMBL" id="RZI04815.1"/>
    </source>
</evidence>
<organism evidence="2 3">
    <name type="scientific">Staphylococcus condimenti</name>
    <dbReference type="NCBI Taxonomy" id="70255"/>
    <lineage>
        <taxon>Bacteria</taxon>
        <taxon>Bacillati</taxon>
        <taxon>Bacillota</taxon>
        <taxon>Bacilli</taxon>
        <taxon>Bacillales</taxon>
        <taxon>Staphylococcaceae</taxon>
        <taxon>Staphylococcus</taxon>
    </lineage>
</organism>
<dbReference type="RefSeq" id="WP_047131354.1">
    <property type="nucleotide sequence ID" value="NZ_CP015114.1"/>
</dbReference>
<dbReference type="Pfam" id="PF11148">
    <property type="entry name" value="DUF2922"/>
    <property type="match status" value="1"/>
</dbReference>
<dbReference type="EMBL" id="CP068073">
    <property type="protein sequence ID" value="QQS82622.1"/>
    <property type="molecule type" value="Genomic_DNA"/>
</dbReference>
<protein>
    <submittedName>
        <fullName evidence="2">DUF2922 domain-containing protein</fullName>
    </submittedName>
</protein>
<dbReference type="KEGG" id="scv:A4G25_06330"/>
<dbReference type="OrthoDB" id="2409501at2"/>
<dbReference type="Proteomes" id="UP000293854">
    <property type="component" value="Unassembled WGS sequence"/>
</dbReference>
<dbReference type="GeneID" id="93727477"/>
<dbReference type="EMBL" id="RQTE01000007">
    <property type="protein sequence ID" value="RZI04815.1"/>
    <property type="molecule type" value="Genomic_DNA"/>
</dbReference>
<dbReference type="InterPro" id="IPR021321">
    <property type="entry name" value="DUF2922"/>
</dbReference>
<reference evidence="2 3" key="1">
    <citation type="submission" date="2018-11" db="EMBL/GenBank/DDBJ databases">
        <title>Genomic profiling of Staphylococcus species from a Poultry farm system in KwaZulu-Natal, South Africa.</title>
        <authorList>
            <person name="Amoako D.G."/>
            <person name="Somboro A.M."/>
            <person name="Abia A.L.K."/>
            <person name="Bester L.A."/>
            <person name="Essack S.Y."/>
        </authorList>
    </citation>
    <scope>NUCLEOTIDE SEQUENCE [LARGE SCALE GENOMIC DNA]</scope>
    <source>
        <strain evidence="2 3">SA11</strain>
    </source>
</reference>
<evidence type="ECO:0000313" key="3">
    <source>
        <dbReference type="Proteomes" id="UP000293854"/>
    </source>
</evidence>
<keyword evidence="4" id="KW-1185">Reference proteome</keyword>
<gene>
    <name evidence="2" type="ORF">EIG99_00465</name>
    <name evidence="1" type="ORF">I6J05_12200</name>
</gene>
<evidence type="ECO:0000313" key="1">
    <source>
        <dbReference type="EMBL" id="QQS82622.1"/>
    </source>
</evidence>
<evidence type="ECO:0000313" key="4">
    <source>
        <dbReference type="Proteomes" id="UP000595942"/>
    </source>
</evidence>
<reference evidence="1 4" key="2">
    <citation type="submission" date="2021-01" db="EMBL/GenBank/DDBJ databases">
        <title>FDA dAtabase for Regulatory Grade micrObial Sequences (FDA-ARGOS): Supporting development and validation of Infectious Disease Dx tests.</title>
        <authorList>
            <person name="Sproer C."/>
            <person name="Gronow S."/>
            <person name="Severitt S."/>
            <person name="Schroder I."/>
            <person name="Tallon L."/>
            <person name="Sadzewicz L."/>
            <person name="Zhao X."/>
            <person name="Boylan J."/>
            <person name="Ott S."/>
            <person name="Bowen H."/>
            <person name="Vavikolanu K."/>
            <person name="Mehta A."/>
            <person name="Aluvathingal J."/>
            <person name="Nadendla S."/>
            <person name="Lowell S."/>
            <person name="Myers T."/>
            <person name="Yan Y."/>
            <person name="Sichtig H."/>
        </authorList>
    </citation>
    <scope>NUCLEOTIDE SEQUENCE [LARGE SCALE GENOMIC DNA]</scope>
    <source>
        <strain evidence="1 4">FDAARGOS_1148</strain>
    </source>
</reference>
<proteinExistence type="predicted"/>